<reference evidence="1 2" key="1">
    <citation type="journal article" date="2015" name="Genome Biol.">
        <title>Comparative genomics of Steinernema reveals deeply conserved gene regulatory networks.</title>
        <authorList>
            <person name="Dillman A.R."/>
            <person name="Macchietto M."/>
            <person name="Porter C.F."/>
            <person name="Rogers A."/>
            <person name="Williams B."/>
            <person name="Antoshechkin I."/>
            <person name="Lee M.M."/>
            <person name="Goodwin Z."/>
            <person name="Lu X."/>
            <person name="Lewis E.E."/>
            <person name="Goodrich-Blair H."/>
            <person name="Stock S.P."/>
            <person name="Adams B.J."/>
            <person name="Sternberg P.W."/>
            <person name="Mortazavi A."/>
        </authorList>
    </citation>
    <scope>NUCLEOTIDE SEQUENCE [LARGE SCALE GENOMIC DNA]</scope>
    <source>
        <strain evidence="1 2">ALL</strain>
    </source>
</reference>
<name>A0A4U5NDC8_STECR</name>
<organism evidence="1 2">
    <name type="scientific">Steinernema carpocapsae</name>
    <name type="common">Entomopathogenic nematode</name>
    <dbReference type="NCBI Taxonomy" id="34508"/>
    <lineage>
        <taxon>Eukaryota</taxon>
        <taxon>Metazoa</taxon>
        <taxon>Ecdysozoa</taxon>
        <taxon>Nematoda</taxon>
        <taxon>Chromadorea</taxon>
        <taxon>Rhabditida</taxon>
        <taxon>Tylenchina</taxon>
        <taxon>Panagrolaimomorpha</taxon>
        <taxon>Strongyloidoidea</taxon>
        <taxon>Steinernematidae</taxon>
        <taxon>Steinernema</taxon>
    </lineage>
</organism>
<protein>
    <submittedName>
        <fullName evidence="1">Uncharacterized protein</fullName>
    </submittedName>
</protein>
<proteinExistence type="predicted"/>
<evidence type="ECO:0000313" key="2">
    <source>
        <dbReference type="Proteomes" id="UP000298663"/>
    </source>
</evidence>
<keyword evidence="2" id="KW-1185">Reference proteome</keyword>
<dbReference type="Proteomes" id="UP000298663">
    <property type="component" value="Unassembled WGS sequence"/>
</dbReference>
<dbReference type="AlphaFoldDB" id="A0A4U5NDC8"/>
<reference evidence="1 2" key="2">
    <citation type="journal article" date="2019" name="G3 (Bethesda)">
        <title>Hybrid Assembly of the Genome of the Entomopathogenic Nematode Steinernema carpocapsae Identifies the X-Chromosome.</title>
        <authorList>
            <person name="Serra L."/>
            <person name="Macchietto M."/>
            <person name="Macias-Munoz A."/>
            <person name="McGill C.J."/>
            <person name="Rodriguez I.M."/>
            <person name="Rodriguez B."/>
            <person name="Murad R."/>
            <person name="Mortazavi A."/>
        </authorList>
    </citation>
    <scope>NUCLEOTIDE SEQUENCE [LARGE SCALE GENOMIC DNA]</scope>
    <source>
        <strain evidence="1 2">ALL</strain>
    </source>
</reference>
<gene>
    <name evidence="1" type="ORF">L596_014916</name>
</gene>
<evidence type="ECO:0000313" key="1">
    <source>
        <dbReference type="EMBL" id="TKR80949.1"/>
    </source>
</evidence>
<comment type="caution">
    <text evidence="1">The sequence shown here is derived from an EMBL/GenBank/DDBJ whole genome shotgun (WGS) entry which is preliminary data.</text>
</comment>
<sequence>MNPFEAGSVCSLAVPSGSSTAVCRFQKRIKTVGAVGGVKNKQKCFLPFRNVASSLFPHVTFSRRDSA</sequence>
<dbReference type="EMBL" id="AZBU02000004">
    <property type="protein sequence ID" value="TKR80949.1"/>
    <property type="molecule type" value="Genomic_DNA"/>
</dbReference>
<accession>A0A4U5NDC8</accession>